<dbReference type="SMART" id="SM00342">
    <property type="entry name" value="HTH_ARAC"/>
    <property type="match status" value="1"/>
</dbReference>
<dbReference type="InterPro" id="IPR018771">
    <property type="entry name" value="PocR_dom"/>
</dbReference>
<gene>
    <name evidence="5" type="ORF">H5P28_08330</name>
</gene>
<keyword evidence="2" id="KW-0238">DNA-binding</keyword>
<sequence>MSPTSDTTDKRQSKLAAGESLLERLCVLVEDAGVLRLNFEDLTGITFDIPELRLTSRFRMHNCAFCNQARHTRQSHADCIKNKILTNTLARKRGQGFVGQCHLGVTDMVEPLFFCDRLMGVFYYGSVLLRGTRELARRRIMKYCQRRQFSPDAYLHELNHLPEITPESVPVYRERLRLVCDFTLSTVKASGLPLSRYRTEMNTQFLNNHHSFSPLVQSAMRHVHRHYEDELSVEGIAQSLKCHPTYLSRTFKENVGFGLAEYIKRVRIDHAIQLLIMDRFSVGEICYFVGFQDQSHFGKVFRHFVGMTPNAFREHCRAGEPPVSLSLSTPLLSHVNSL</sequence>
<evidence type="ECO:0000256" key="2">
    <source>
        <dbReference type="ARBA" id="ARBA00023125"/>
    </source>
</evidence>
<evidence type="ECO:0000313" key="5">
    <source>
        <dbReference type="EMBL" id="MBC2594266.1"/>
    </source>
</evidence>
<proteinExistence type="predicted"/>
<dbReference type="Proteomes" id="UP000546464">
    <property type="component" value="Unassembled WGS sequence"/>
</dbReference>
<dbReference type="RefSeq" id="WP_185675247.1">
    <property type="nucleotide sequence ID" value="NZ_JACHVB010000020.1"/>
</dbReference>
<dbReference type="PANTHER" id="PTHR43280:SF2">
    <property type="entry name" value="HTH-TYPE TRANSCRIPTIONAL REGULATOR EXSA"/>
    <property type="match status" value="1"/>
</dbReference>
<dbReference type="Pfam" id="PF10114">
    <property type="entry name" value="PocR"/>
    <property type="match status" value="1"/>
</dbReference>
<dbReference type="Pfam" id="PF12833">
    <property type="entry name" value="HTH_18"/>
    <property type="match status" value="1"/>
</dbReference>
<dbReference type="GO" id="GO:0043565">
    <property type="term" value="F:sequence-specific DNA binding"/>
    <property type="evidence" value="ECO:0007669"/>
    <property type="project" value="InterPro"/>
</dbReference>
<name>A0A842HF57_9BACT</name>
<evidence type="ECO:0000256" key="3">
    <source>
        <dbReference type="ARBA" id="ARBA00023163"/>
    </source>
</evidence>
<keyword evidence="3" id="KW-0804">Transcription</keyword>
<dbReference type="InterPro" id="IPR018060">
    <property type="entry name" value="HTH_AraC"/>
</dbReference>
<dbReference type="PANTHER" id="PTHR43280">
    <property type="entry name" value="ARAC-FAMILY TRANSCRIPTIONAL REGULATOR"/>
    <property type="match status" value="1"/>
</dbReference>
<organism evidence="5 6">
    <name type="scientific">Ruficoccus amylovorans</name>
    <dbReference type="NCBI Taxonomy" id="1804625"/>
    <lineage>
        <taxon>Bacteria</taxon>
        <taxon>Pseudomonadati</taxon>
        <taxon>Verrucomicrobiota</taxon>
        <taxon>Opitutia</taxon>
        <taxon>Puniceicoccales</taxon>
        <taxon>Cerasicoccaceae</taxon>
        <taxon>Ruficoccus</taxon>
    </lineage>
</organism>
<dbReference type="InterPro" id="IPR009057">
    <property type="entry name" value="Homeodomain-like_sf"/>
</dbReference>
<accession>A0A842HF57</accession>
<feature type="domain" description="HTH araC/xylS-type" evidence="4">
    <location>
        <begin position="217"/>
        <end position="315"/>
    </location>
</feature>
<comment type="caution">
    <text evidence="5">The sequence shown here is derived from an EMBL/GenBank/DDBJ whole genome shotgun (WGS) entry which is preliminary data.</text>
</comment>
<keyword evidence="6" id="KW-1185">Reference proteome</keyword>
<dbReference type="SUPFAM" id="SSF46689">
    <property type="entry name" value="Homeodomain-like"/>
    <property type="match status" value="2"/>
</dbReference>
<dbReference type="AlphaFoldDB" id="A0A842HF57"/>
<dbReference type="PROSITE" id="PS01124">
    <property type="entry name" value="HTH_ARAC_FAMILY_2"/>
    <property type="match status" value="1"/>
</dbReference>
<dbReference type="EMBL" id="JACHVB010000020">
    <property type="protein sequence ID" value="MBC2594266.1"/>
    <property type="molecule type" value="Genomic_DNA"/>
</dbReference>
<dbReference type="GO" id="GO:0003700">
    <property type="term" value="F:DNA-binding transcription factor activity"/>
    <property type="evidence" value="ECO:0007669"/>
    <property type="project" value="InterPro"/>
</dbReference>
<dbReference type="PRINTS" id="PR00032">
    <property type="entry name" value="HTHARAC"/>
</dbReference>
<dbReference type="Gene3D" id="1.10.10.60">
    <property type="entry name" value="Homeodomain-like"/>
    <property type="match status" value="2"/>
</dbReference>
<dbReference type="InterPro" id="IPR020449">
    <property type="entry name" value="Tscrpt_reg_AraC-type_HTH"/>
</dbReference>
<evidence type="ECO:0000313" key="6">
    <source>
        <dbReference type="Proteomes" id="UP000546464"/>
    </source>
</evidence>
<evidence type="ECO:0000256" key="1">
    <source>
        <dbReference type="ARBA" id="ARBA00023015"/>
    </source>
</evidence>
<keyword evidence="1" id="KW-0805">Transcription regulation</keyword>
<evidence type="ECO:0000259" key="4">
    <source>
        <dbReference type="PROSITE" id="PS01124"/>
    </source>
</evidence>
<reference evidence="5 6" key="1">
    <citation type="submission" date="2020-07" db="EMBL/GenBank/DDBJ databases">
        <authorList>
            <person name="Feng X."/>
        </authorList>
    </citation>
    <scope>NUCLEOTIDE SEQUENCE [LARGE SCALE GENOMIC DNA]</scope>
    <source>
        <strain evidence="5 6">JCM31066</strain>
    </source>
</reference>
<protein>
    <submittedName>
        <fullName evidence="5">Helix-turn-helix domain-containing protein</fullName>
    </submittedName>
</protein>